<protein>
    <recommendedName>
        <fullName evidence="6">VWFA domain-containing protein</fullName>
    </recommendedName>
</protein>
<keyword evidence="1" id="KW-1003">Cell membrane</keyword>
<keyword evidence="4 5" id="KW-0472">Membrane</keyword>
<feature type="transmembrane region" description="Helical" evidence="5">
    <location>
        <begin position="52"/>
        <end position="72"/>
    </location>
</feature>
<dbReference type="KEGG" id="emp:EZMO1_0695"/>
<dbReference type="Gene3D" id="3.40.50.410">
    <property type="entry name" value="von Willebrand factor, type A domain"/>
    <property type="match status" value="1"/>
</dbReference>
<dbReference type="Proteomes" id="UP000071065">
    <property type="component" value="Chromosome"/>
</dbReference>
<evidence type="ECO:0000256" key="5">
    <source>
        <dbReference type="SAM" id="Phobius"/>
    </source>
</evidence>
<keyword evidence="3 5" id="KW-1133">Transmembrane helix</keyword>
<dbReference type="InterPro" id="IPR036465">
    <property type="entry name" value="vWFA_dom_sf"/>
</dbReference>
<dbReference type="InterPro" id="IPR050768">
    <property type="entry name" value="UPF0353/GerABKA_families"/>
</dbReference>
<evidence type="ECO:0000259" key="6">
    <source>
        <dbReference type="PROSITE" id="PS50234"/>
    </source>
</evidence>
<dbReference type="PANTHER" id="PTHR22550">
    <property type="entry name" value="SPORE GERMINATION PROTEIN"/>
    <property type="match status" value="1"/>
</dbReference>
<dbReference type="Pfam" id="PF13519">
    <property type="entry name" value="VWA_2"/>
    <property type="match status" value="1"/>
</dbReference>
<evidence type="ECO:0000256" key="1">
    <source>
        <dbReference type="ARBA" id="ARBA00022475"/>
    </source>
</evidence>
<dbReference type="PROSITE" id="PS50234">
    <property type="entry name" value="VWFA"/>
    <property type="match status" value="1"/>
</dbReference>
<dbReference type="PANTHER" id="PTHR22550:SF5">
    <property type="entry name" value="LEUCINE ZIPPER PROTEIN 4"/>
    <property type="match status" value="1"/>
</dbReference>
<evidence type="ECO:0000256" key="2">
    <source>
        <dbReference type="ARBA" id="ARBA00022692"/>
    </source>
</evidence>
<dbReference type="NCBIfam" id="TIGR02226">
    <property type="entry name" value="two_anch"/>
    <property type="match status" value="1"/>
</dbReference>
<accession>A0A142B856</accession>
<keyword evidence="2 5" id="KW-0812">Transmembrane</keyword>
<evidence type="ECO:0000313" key="8">
    <source>
        <dbReference type="Proteomes" id="UP000071065"/>
    </source>
</evidence>
<reference evidence="7 8" key="1">
    <citation type="journal article" date="2016" name="Front. Microbiol.">
        <title>Genomic Insight into the Host-Endosymbiont Relationship of Endozoicomonas montiporae CL-33(T) with its Coral Host.</title>
        <authorList>
            <person name="Ding J.-Y."/>
            <person name="Shiu J.-H."/>
            <person name="Chen W.-M."/>
            <person name="Chiang Y.-R."/>
            <person name="Tang S.-L."/>
        </authorList>
    </citation>
    <scope>NUCLEOTIDE SEQUENCE [LARGE SCALE GENOMIC DNA]</scope>
    <source>
        <strain evidence="7 8">CL-33</strain>
    </source>
</reference>
<gene>
    <name evidence="7" type="ORF">EZMO1_0695</name>
</gene>
<dbReference type="EMBL" id="CP013251">
    <property type="protein sequence ID" value="AMO54932.1"/>
    <property type="molecule type" value="Genomic_DNA"/>
</dbReference>
<dbReference type="SUPFAM" id="SSF53300">
    <property type="entry name" value="vWA-like"/>
    <property type="match status" value="1"/>
</dbReference>
<sequence>MGMSVKYPILLWLLAIIPLLSFYLWRRNRRQGISYSHLPLVDSLPASYRQKWLWLTTALQLLALAFIIVAFAQPYREVSESTEQQEGIAIAVVLDVSSSMNIRMDLDGKRSNRMTVAKEVLEAFIAGDDDQLEGRPADLISLITFARYPRVISPLTDSHDALVSMARHVQPPTRMEEDGTAIGDATALAAAQLSEYENEYGLDEKVKSKVIIMITDGENNSGTYSPMMAAALAKEWGIRVYTIFIGNEPTDMLDSRNEAVRVDWVLQAMAESTGGVYNRAYDYDSLVAGYQAINELETSKLQTVVFTDQVPAFQPFVLLALLSLMLSALLSATWLRRLG</sequence>
<dbReference type="InterPro" id="IPR011933">
    <property type="entry name" value="Double_TM_dom"/>
</dbReference>
<dbReference type="Pfam" id="PF07584">
    <property type="entry name" value="BatA"/>
    <property type="match status" value="1"/>
</dbReference>
<name>A0A142B856_9GAMM</name>
<dbReference type="AlphaFoldDB" id="A0A142B856"/>
<dbReference type="PATRIC" id="fig|570277.3.peg.745"/>
<dbReference type="InterPro" id="IPR024163">
    <property type="entry name" value="Aerotolerance_reg_N"/>
</dbReference>
<feature type="transmembrane region" description="Helical" evidence="5">
    <location>
        <begin position="6"/>
        <end position="25"/>
    </location>
</feature>
<evidence type="ECO:0000256" key="3">
    <source>
        <dbReference type="ARBA" id="ARBA00022989"/>
    </source>
</evidence>
<dbReference type="SMART" id="SM00327">
    <property type="entry name" value="VWA"/>
    <property type="match status" value="1"/>
</dbReference>
<evidence type="ECO:0000313" key="7">
    <source>
        <dbReference type="EMBL" id="AMO54932.1"/>
    </source>
</evidence>
<evidence type="ECO:0000256" key="4">
    <source>
        <dbReference type="ARBA" id="ARBA00023136"/>
    </source>
</evidence>
<dbReference type="STRING" id="570277.EZMO1_0695"/>
<feature type="transmembrane region" description="Helical" evidence="5">
    <location>
        <begin position="316"/>
        <end position="335"/>
    </location>
</feature>
<dbReference type="InterPro" id="IPR002035">
    <property type="entry name" value="VWF_A"/>
</dbReference>
<proteinExistence type="predicted"/>
<feature type="domain" description="VWFA" evidence="6">
    <location>
        <begin position="89"/>
        <end position="301"/>
    </location>
</feature>
<organism evidence="7 8">
    <name type="scientific">Endozoicomonas montiporae CL-33</name>
    <dbReference type="NCBI Taxonomy" id="570277"/>
    <lineage>
        <taxon>Bacteria</taxon>
        <taxon>Pseudomonadati</taxon>
        <taxon>Pseudomonadota</taxon>
        <taxon>Gammaproteobacteria</taxon>
        <taxon>Oceanospirillales</taxon>
        <taxon>Endozoicomonadaceae</taxon>
        <taxon>Endozoicomonas</taxon>
    </lineage>
</organism>